<name>A0AAN6RYU0_9PEZI</name>
<reference evidence="3" key="1">
    <citation type="journal article" date="2023" name="Mol. Phylogenet. Evol.">
        <title>Genome-scale phylogeny and comparative genomics of the fungal order Sordariales.</title>
        <authorList>
            <person name="Hensen N."/>
            <person name="Bonometti L."/>
            <person name="Westerberg I."/>
            <person name="Brannstrom I.O."/>
            <person name="Guillou S."/>
            <person name="Cros-Aarteil S."/>
            <person name="Calhoun S."/>
            <person name="Haridas S."/>
            <person name="Kuo A."/>
            <person name="Mondo S."/>
            <person name="Pangilinan J."/>
            <person name="Riley R."/>
            <person name="LaButti K."/>
            <person name="Andreopoulos B."/>
            <person name="Lipzen A."/>
            <person name="Chen C."/>
            <person name="Yan M."/>
            <person name="Daum C."/>
            <person name="Ng V."/>
            <person name="Clum A."/>
            <person name="Steindorff A."/>
            <person name="Ohm R.A."/>
            <person name="Martin F."/>
            <person name="Silar P."/>
            <person name="Natvig D.O."/>
            <person name="Lalanne C."/>
            <person name="Gautier V."/>
            <person name="Ament-Velasquez S.L."/>
            <person name="Kruys A."/>
            <person name="Hutchinson M.I."/>
            <person name="Powell A.J."/>
            <person name="Barry K."/>
            <person name="Miller A.N."/>
            <person name="Grigoriev I.V."/>
            <person name="Debuchy R."/>
            <person name="Gladieux P."/>
            <person name="Hiltunen Thoren M."/>
            <person name="Johannesson H."/>
        </authorList>
    </citation>
    <scope>NUCLEOTIDE SEQUENCE [LARGE SCALE GENOMIC DNA]</scope>
    <source>
        <strain evidence="3">CBS 340.73</strain>
    </source>
</reference>
<proteinExistence type="predicted"/>
<dbReference type="AlphaFoldDB" id="A0AAN6RYU0"/>
<dbReference type="EMBL" id="MU854167">
    <property type="protein sequence ID" value="KAK3933501.1"/>
    <property type="molecule type" value="Genomic_DNA"/>
</dbReference>
<feature type="compositionally biased region" description="Polar residues" evidence="1">
    <location>
        <begin position="154"/>
        <end position="168"/>
    </location>
</feature>
<accession>A0AAN6RYU0</accession>
<gene>
    <name evidence="2" type="ORF">QBC46DRAFT_348553</name>
</gene>
<feature type="region of interest" description="Disordered" evidence="1">
    <location>
        <begin position="107"/>
        <end position="203"/>
    </location>
</feature>
<keyword evidence="3" id="KW-1185">Reference proteome</keyword>
<comment type="caution">
    <text evidence="2">The sequence shown here is derived from an EMBL/GenBank/DDBJ whole genome shotgun (WGS) entry which is preliminary data.</text>
</comment>
<evidence type="ECO:0000313" key="2">
    <source>
        <dbReference type="EMBL" id="KAK3933501.1"/>
    </source>
</evidence>
<dbReference type="Proteomes" id="UP001303473">
    <property type="component" value="Unassembled WGS sequence"/>
</dbReference>
<sequence>MVPVANPLKILLTIRGDSLMALKHAPLSTGRRIPHSYHVIVRARHDKPAVGREGDGINPSRMSILSGIISRLDRNTPEYQDFDTCYLAVPLSVAEWTIAKRQIEPAQLSESQSQSQPNSDGAAAPAAKSIKNKRSTESLRPADEPEAHPRETTPKQCSPSDPQSSSAIARQTSQARAAGQARARATLRRRQSSDSMISAEDAASKHQTRSMIIVCYDSYVQLFFEDLVKFVSASRHMMRKPNMAAKLAQMKRLAELDMPESSNGRGAAAGIPGVDPLEPDVYDHLDKGLEDVQNMCEEAAHQFLHDKPEALKAAEDEMRVLLQAAEYAL</sequence>
<feature type="compositionally biased region" description="Polar residues" evidence="1">
    <location>
        <begin position="108"/>
        <end position="119"/>
    </location>
</feature>
<protein>
    <submittedName>
        <fullName evidence="2">Uncharacterized protein</fullName>
    </submittedName>
</protein>
<organism evidence="2 3">
    <name type="scientific">Diplogelasinospora grovesii</name>
    <dbReference type="NCBI Taxonomy" id="303347"/>
    <lineage>
        <taxon>Eukaryota</taxon>
        <taxon>Fungi</taxon>
        <taxon>Dikarya</taxon>
        <taxon>Ascomycota</taxon>
        <taxon>Pezizomycotina</taxon>
        <taxon>Sordariomycetes</taxon>
        <taxon>Sordariomycetidae</taxon>
        <taxon>Sordariales</taxon>
        <taxon>Diplogelasinosporaceae</taxon>
        <taxon>Diplogelasinospora</taxon>
    </lineage>
</organism>
<feature type="compositionally biased region" description="Basic and acidic residues" evidence="1">
    <location>
        <begin position="134"/>
        <end position="153"/>
    </location>
</feature>
<evidence type="ECO:0000256" key="1">
    <source>
        <dbReference type="SAM" id="MobiDB-lite"/>
    </source>
</evidence>
<feature type="compositionally biased region" description="Low complexity" evidence="1">
    <location>
        <begin position="169"/>
        <end position="184"/>
    </location>
</feature>
<evidence type="ECO:0000313" key="3">
    <source>
        <dbReference type="Proteomes" id="UP001303473"/>
    </source>
</evidence>